<dbReference type="Proteomes" id="UP001412067">
    <property type="component" value="Unassembled WGS sequence"/>
</dbReference>
<reference evidence="1 2" key="1">
    <citation type="journal article" date="2022" name="Nat. Plants">
        <title>Genomes of leafy and leafless Platanthera orchids illuminate the evolution of mycoheterotrophy.</title>
        <authorList>
            <person name="Li M.H."/>
            <person name="Liu K.W."/>
            <person name="Li Z."/>
            <person name="Lu H.C."/>
            <person name="Ye Q.L."/>
            <person name="Zhang D."/>
            <person name="Wang J.Y."/>
            <person name="Li Y.F."/>
            <person name="Zhong Z.M."/>
            <person name="Liu X."/>
            <person name="Yu X."/>
            <person name="Liu D.K."/>
            <person name="Tu X.D."/>
            <person name="Liu B."/>
            <person name="Hao Y."/>
            <person name="Liao X.Y."/>
            <person name="Jiang Y.T."/>
            <person name="Sun W.H."/>
            <person name="Chen J."/>
            <person name="Chen Y.Q."/>
            <person name="Ai Y."/>
            <person name="Zhai J.W."/>
            <person name="Wu S.S."/>
            <person name="Zhou Z."/>
            <person name="Hsiao Y.Y."/>
            <person name="Wu W.L."/>
            <person name="Chen Y.Y."/>
            <person name="Lin Y.F."/>
            <person name="Hsu J.L."/>
            <person name="Li C.Y."/>
            <person name="Wang Z.W."/>
            <person name="Zhao X."/>
            <person name="Zhong W.Y."/>
            <person name="Ma X.K."/>
            <person name="Ma L."/>
            <person name="Huang J."/>
            <person name="Chen G.Z."/>
            <person name="Huang M.Z."/>
            <person name="Huang L."/>
            <person name="Peng D.H."/>
            <person name="Luo Y.B."/>
            <person name="Zou S.Q."/>
            <person name="Chen S.P."/>
            <person name="Lan S."/>
            <person name="Tsai W.C."/>
            <person name="Van de Peer Y."/>
            <person name="Liu Z.J."/>
        </authorList>
    </citation>
    <scope>NUCLEOTIDE SEQUENCE [LARGE SCALE GENOMIC DNA]</scope>
    <source>
        <strain evidence="1">Lor288</strain>
    </source>
</reference>
<gene>
    <name evidence="1" type="ORF">KSP40_PGU012318</name>
</gene>
<protein>
    <submittedName>
        <fullName evidence="1">Uncharacterized protein</fullName>
    </submittedName>
</protein>
<comment type="caution">
    <text evidence="1">The sequence shown here is derived from an EMBL/GenBank/DDBJ whole genome shotgun (WGS) entry which is preliminary data.</text>
</comment>
<name>A0ABR2MA77_9ASPA</name>
<proteinExistence type="predicted"/>
<dbReference type="EMBL" id="JBBWWR010000010">
    <property type="protein sequence ID" value="KAK8960772.1"/>
    <property type="molecule type" value="Genomic_DNA"/>
</dbReference>
<sequence length="235" mass="25284">MKTSILVTENLPANEQRNWFSAKTNSSASLSIAAKKKRGSSSPMSAKMSELLTNISTKEILRTSTCRYLTSTLSKCGLPSVTNLCSQSACATSFFASSQRLPNVTRAVRPCGVLPSATRALRIVQAMRRTLLPRVNFTSSADCGSSPPSFLSYGLSIRCSSAVSLLLVFAKEVAASFLHGLCGALNGCSFVYPMWYSLFRSLFFSQAGGAAFSPACATPNDWCFDEIQCSCDLEL</sequence>
<keyword evidence="2" id="KW-1185">Reference proteome</keyword>
<organism evidence="1 2">
    <name type="scientific">Platanthera guangdongensis</name>
    <dbReference type="NCBI Taxonomy" id="2320717"/>
    <lineage>
        <taxon>Eukaryota</taxon>
        <taxon>Viridiplantae</taxon>
        <taxon>Streptophyta</taxon>
        <taxon>Embryophyta</taxon>
        <taxon>Tracheophyta</taxon>
        <taxon>Spermatophyta</taxon>
        <taxon>Magnoliopsida</taxon>
        <taxon>Liliopsida</taxon>
        <taxon>Asparagales</taxon>
        <taxon>Orchidaceae</taxon>
        <taxon>Orchidoideae</taxon>
        <taxon>Orchideae</taxon>
        <taxon>Orchidinae</taxon>
        <taxon>Platanthera</taxon>
    </lineage>
</organism>
<evidence type="ECO:0000313" key="2">
    <source>
        <dbReference type="Proteomes" id="UP001412067"/>
    </source>
</evidence>
<accession>A0ABR2MA77</accession>
<evidence type="ECO:0000313" key="1">
    <source>
        <dbReference type="EMBL" id="KAK8960772.1"/>
    </source>
</evidence>